<dbReference type="InterPro" id="IPR026590">
    <property type="entry name" value="Ssirtuin_cat_dom"/>
</dbReference>
<evidence type="ECO:0000313" key="6">
    <source>
        <dbReference type="EMBL" id="ARK29621.1"/>
    </source>
</evidence>
<evidence type="ECO:0000256" key="1">
    <source>
        <dbReference type="ARBA" id="ARBA00012928"/>
    </source>
</evidence>
<evidence type="ECO:0000256" key="4">
    <source>
        <dbReference type="PROSITE-ProRule" id="PRU00236"/>
    </source>
</evidence>
<feature type="binding site" evidence="4">
    <location>
        <position position="224"/>
    </location>
    <ligand>
        <name>Zn(2+)</name>
        <dbReference type="ChEBI" id="CHEBI:29105"/>
    </ligand>
</feature>
<feature type="binding site" evidence="4">
    <location>
        <position position="239"/>
    </location>
    <ligand>
        <name>Zn(2+)</name>
        <dbReference type="ChEBI" id="CHEBI:29105"/>
    </ligand>
</feature>
<dbReference type="AlphaFoldDB" id="A0A1X9MDJ2"/>
<dbReference type="EMBL" id="CP020814">
    <property type="protein sequence ID" value="ARK29621.1"/>
    <property type="molecule type" value="Genomic_DNA"/>
</dbReference>
<feature type="active site" description="Proton acceptor" evidence="4">
    <location>
        <position position="213"/>
    </location>
</feature>
<dbReference type="PROSITE" id="PS50305">
    <property type="entry name" value="SIRTUIN"/>
    <property type="match status" value="1"/>
</dbReference>
<keyword evidence="4" id="KW-0862">Zinc</keyword>
<organism evidence="6 7">
    <name type="scientific">Halalkalibacter krulwichiae</name>
    <dbReference type="NCBI Taxonomy" id="199441"/>
    <lineage>
        <taxon>Bacteria</taxon>
        <taxon>Bacillati</taxon>
        <taxon>Bacillota</taxon>
        <taxon>Bacilli</taxon>
        <taxon>Bacillales</taxon>
        <taxon>Bacillaceae</taxon>
        <taxon>Halalkalibacter</taxon>
    </lineage>
</organism>
<sequence>MKNWETVMQLVGDGESGRIEILRGQSEDNEWVFKTKEREEAKQYPNFLEAFKSLRTVWNHVTPSFLNSLYREQVWDELTNEGLTKENLKPWAKSCLPEMFQVAEYIKASSKTVVFTGAGMSTESGIPDFRSRSGWWKQVDPRTVATIEALEQDYPLFHEFYSMRMRSLQKIKPHDGHNILAEWEKRGLVHLVATQNVDGLHQEAGSQHVEELHGSIKQLKCQQCEKEATTDEFLEGKPCSHCGGKLRTCVVLFGEALPQQAWKQSFETIKEADVVIVIGTSLEVYPAGELPFLSNGKTILINLEEVENDFDVTITGKAKETLQRINELLVIVE</sequence>
<proteinExistence type="predicted"/>
<dbReference type="EC" id="2.3.1.286" evidence="1"/>
<dbReference type="Proteomes" id="UP000193006">
    <property type="component" value="Chromosome"/>
</dbReference>
<reference evidence="6 7" key="1">
    <citation type="submission" date="2017-04" db="EMBL/GenBank/DDBJ databases">
        <title>Bacillus krulwichiae AM31D Genome sequencing and assembly.</title>
        <authorList>
            <person name="Krulwich T.A."/>
            <person name="Anastor L."/>
            <person name="Ehrlich R."/>
            <person name="Ehrlich G.D."/>
            <person name="Janto B."/>
        </authorList>
    </citation>
    <scope>NUCLEOTIDE SEQUENCE [LARGE SCALE GENOMIC DNA]</scope>
    <source>
        <strain evidence="6 7">AM31D</strain>
    </source>
</reference>
<dbReference type="NCBIfam" id="NF001753">
    <property type="entry name" value="PRK00481.1-3"/>
    <property type="match status" value="1"/>
</dbReference>
<dbReference type="PANTHER" id="PTHR11085:SF4">
    <property type="entry name" value="NAD-DEPENDENT PROTEIN DEACYLASE"/>
    <property type="match status" value="1"/>
</dbReference>
<dbReference type="InterPro" id="IPR003000">
    <property type="entry name" value="Sirtuin"/>
</dbReference>
<feature type="binding site" evidence="4">
    <location>
        <position position="242"/>
    </location>
    <ligand>
        <name>Zn(2+)</name>
        <dbReference type="ChEBI" id="CHEBI:29105"/>
    </ligand>
</feature>
<dbReference type="GO" id="GO:0016787">
    <property type="term" value="F:hydrolase activity"/>
    <property type="evidence" value="ECO:0007669"/>
    <property type="project" value="UniProtKB-KW"/>
</dbReference>
<dbReference type="InterPro" id="IPR050134">
    <property type="entry name" value="NAD-dep_sirtuin_deacylases"/>
</dbReference>
<keyword evidence="6" id="KW-0378">Hydrolase</keyword>
<accession>A0A1X9MDJ2</accession>
<dbReference type="PANTHER" id="PTHR11085">
    <property type="entry name" value="NAD-DEPENDENT PROTEIN DEACYLASE SIRTUIN-5, MITOCHONDRIAL-RELATED"/>
    <property type="match status" value="1"/>
</dbReference>
<evidence type="ECO:0000256" key="2">
    <source>
        <dbReference type="ARBA" id="ARBA00022679"/>
    </source>
</evidence>
<keyword evidence="2" id="KW-0808">Transferase</keyword>
<dbReference type="Gene3D" id="3.30.1600.10">
    <property type="entry name" value="SIR2/SIRT2 'Small Domain"/>
    <property type="match status" value="1"/>
</dbReference>
<evidence type="ECO:0000259" key="5">
    <source>
        <dbReference type="PROSITE" id="PS50305"/>
    </source>
</evidence>
<protein>
    <recommendedName>
        <fullName evidence="1">protein acetyllysine N-acetyltransferase</fullName>
        <ecNumber evidence="1">2.3.1.286</ecNumber>
    </recommendedName>
</protein>
<gene>
    <name evidence="6" type="primary">cobB_1</name>
    <name evidence="6" type="ORF">BkAM31D_06960</name>
</gene>
<feature type="domain" description="Deacetylase sirtuin-type" evidence="5">
    <location>
        <begin position="92"/>
        <end position="333"/>
    </location>
</feature>
<dbReference type="GO" id="GO:0017136">
    <property type="term" value="F:histone deacetylase activity, NAD-dependent"/>
    <property type="evidence" value="ECO:0007669"/>
    <property type="project" value="TreeGrafter"/>
</dbReference>
<dbReference type="GO" id="GO:0046872">
    <property type="term" value="F:metal ion binding"/>
    <property type="evidence" value="ECO:0007669"/>
    <property type="project" value="UniProtKB-KW"/>
</dbReference>
<keyword evidence="3" id="KW-0520">NAD</keyword>
<keyword evidence="7" id="KW-1185">Reference proteome</keyword>
<evidence type="ECO:0000313" key="7">
    <source>
        <dbReference type="Proteomes" id="UP000193006"/>
    </source>
</evidence>
<feature type="binding site" evidence="4">
    <location>
        <position position="221"/>
    </location>
    <ligand>
        <name>Zn(2+)</name>
        <dbReference type="ChEBI" id="CHEBI:29105"/>
    </ligand>
</feature>
<dbReference type="SUPFAM" id="SSF52467">
    <property type="entry name" value="DHS-like NAD/FAD-binding domain"/>
    <property type="match status" value="1"/>
</dbReference>
<dbReference type="InterPro" id="IPR029035">
    <property type="entry name" value="DHS-like_NAD/FAD-binding_dom"/>
</dbReference>
<dbReference type="STRING" id="199441.BkAM31D_06960"/>
<dbReference type="GO" id="GO:0070403">
    <property type="term" value="F:NAD+ binding"/>
    <property type="evidence" value="ECO:0007669"/>
    <property type="project" value="InterPro"/>
</dbReference>
<dbReference type="InterPro" id="IPR026591">
    <property type="entry name" value="Sirtuin_cat_small_dom_sf"/>
</dbReference>
<dbReference type="RefSeq" id="WP_306807454.1">
    <property type="nucleotide sequence ID" value="NZ_CP020814.1"/>
</dbReference>
<dbReference type="KEGG" id="bkw:BkAM31D_06960"/>
<dbReference type="Gene3D" id="3.40.50.1220">
    <property type="entry name" value="TPP-binding domain"/>
    <property type="match status" value="1"/>
</dbReference>
<name>A0A1X9MDJ2_9BACI</name>
<dbReference type="Pfam" id="PF02146">
    <property type="entry name" value="SIR2"/>
    <property type="match status" value="1"/>
</dbReference>
<keyword evidence="4" id="KW-0479">Metal-binding</keyword>
<evidence type="ECO:0000256" key="3">
    <source>
        <dbReference type="ARBA" id="ARBA00023027"/>
    </source>
</evidence>